<feature type="domain" description="HTH arsR-type" evidence="4">
    <location>
        <begin position="4"/>
        <end position="101"/>
    </location>
</feature>
<accession>A0A366ERP1</accession>
<dbReference type="InterPro" id="IPR036390">
    <property type="entry name" value="WH_DNA-bd_sf"/>
</dbReference>
<dbReference type="GO" id="GO:0003700">
    <property type="term" value="F:DNA-binding transcription factor activity"/>
    <property type="evidence" value="ECO:0007669"/>
    <property type="project" value="InterPro"/>
</dbReference>
<dbReference type="SUPFAM" id="SSF46785">
    <property type="entry name" value="Winged helix' DNA-binding domain"/>
    <property type="match status" value="1"/>
</dbReference>
<dbReference type="InterPro" id="IPR036388">
    <property type="entry name" value="WH-like_DNA-bd_sf"/>
</dbReference>
<dbReference type="AlphaFoldDB" id="A0A366ERP1"/>
<dbReference type="InterPro" id="IPR001845">
    <property type="entry name" value="HTH_ArsR_DNA-bd_dom"/>
</dbReference>
<dbReference type="PROSITE" id="PS50987">
    <property type="entry name" value="HTH_ARSR_2"/>
    <property type="match status" value="1"/>
</dbReference>
<dbReference type="Gene3D" id="1.10.10.10">
    <property type="entry name" value="Winged helix-like DNA-binding domain superfamily/Winged helix DNA-binding domain"/>
    <property type="match status" value="1"/>
</dbReference>
<keyword evidence="6" id="KW-1185">Reference proteome</keyword>
<protein>
    <submittedName>
        <fullName evidence="5">ArsR family transcriptional regulator</fullName>
    </submittedName>
</protein>
<keyword evidence="1" id="KW-0805">Transcription regulation</keyword>
<keyword evidence="3" id="KW-0804">Transcription</keyword>
<proteinExistence type="predicted"/>
<dbReference type="RefSeq" id="WP_113892021.1">
    <property type="nucleotide sequence ID" value="NZ_QNRK01000037.1"/>
</dbReference>
<dbReference type="PANTHER" id="PTHR43132:SF2">
    <property type="entry name" value="ARSENICAL RESISTANCE OPERON REPRESSOR ARSR-RELATED"/>
    <property type="match status" value="1"/>
</dbReference>
<dbReference type="InterPro" id="IPR051011">
    <property type="entry name" value="Metal_resp_trans_reg"/>
</dbReference>
<evidence type="ECO:0000256" key="2">
    <source>
        <dbReference type="ARBA" id="ARBA00023125"/>
    </source>
</evidence>
<evidence type="ECO:0000256" key="1">
    <source>
        <dbReference type="ARBA" id="ARBA00023015"/>
    </source>
</evidence>
<keyword evidence="2" id="KW-0238">DNA-binding</keyword>
<dbReference type="SMART" id="SM00418">
    <property type="entry name" value="HTH_ARSR"/>
    <property type="match status" value="1"/>
</dbReference>
<dbReference type="PRINTS" id="PR00778">
    <property type="entry name" value="HTHARSR"/>
</dbReference>
<evidence type="ECO:0000313" key="6">
    <source>
        <dbReference type="Proteomes" id="UP000253529"/>
    </source>
</evidence>
<dbReference type="Pfam" id="PF01022">
    <property type="entry name" value="HTH_5"/>
    <property type="match status" value="1"/>
</dbReference>
<dbReference type="CDD" id="cd00090">
    <property type="entry name" value="HTH_ARSR"/>
    <property type="match status" value="1"/>
</dbReference>
<sequence length="114" mass="12276">MPQNDSDAIARYADMLAALGAEPRLRIVRLLLAAHPEGLVVGEIGAELGIPPSTLSHHLDKLKNEGLVSARREGTYLCHTANTKALQELVGFLFAECCTRNKAIRPEAITCACP</sequence>
<dbReference type="GO" id="GO:0003677">
    <property type="term" value="F:DNA binding"/>
    <property type="evidence" value="ECO:0007669"/>
    <property type="project" value="UniProtKB-KW"/>
</dbReference>
<evidence type="ECO:0000256" key="3">
    <source>
        <dbReference type="ARBA" id="ARBA00023163"/>
    </source>
</evidence>
<evidence type="ECO:0000259" key="4">
    <source>
        <dbReference type="PROSITE" id="PS50987"/>
    </source>
</evidence>
<dbReference type="NCBIfam" id="NF033788">
    <property type="entry name" value="HTH_metalloreg"/>
    <property type="match status" value="1"/>
</dbReference>
<gene>
    <name evidence="5" type="ORF">DFR50_13743</name>
</gene>
<dbReference type="OrthoDB" id="9804742at2"/>
<dbReference type="Proteomes" id="UP000253529">
    <property type="component" value="Unassembled WGS sequence"/>
</dbReference>
<dbReference type="InterPro" id="IPR011991">
    <property type="entry name" value="ArsR-like_HTH"/>
</dbReference>
<evidence type="ECO:0000313" key="5">
    <source>
        <dbReference type="EMBL" id="RBP05058.1"/>
    </source>
</evidence>
<dbReference type="PANTHER" id="PTHR43132">
    <property type="entry name" value="ARSENICAL RESISTANCE OPERON REPRESSOR ARSR-RELATED"/>
    <property type="match status" value="1"/>
</dbReference>
<organism evidence="5 6">
    <name type="scientific">Roseiarcus fermentans</name>
    <dbReference type="NCBI Taxonomy" id="1473586"/>
    <lineage>
        <taxon>Bacteria</taxon>
        <taxon>Pseudomonadati</taxon>
        <taxon>Pseudomonadota</taxon>
        <taxon>Alphaproteobacteria</taxon>
        <taxon>Hyphomicrobiales</taxon>
        <taxon>Roseiarcaceae</taxon>
        <taxon>Roseiarcus</taxon>
    </lineage>
</organism>
<dbReference type="EMBL" id="QNRK01000037">
    <property type="protein sequence ID" value="RBP05058.1"/>
    <property type="molecule type" value="Genomic_DNA"/>
</dbReference>
<comment type="caution">
    <text evidence="5">The sequence shown here is derived from an EMBL/GenBank/DDBJ whole genome shotgun (WGS) entry which is preliminary data.</text>
</comment>
<reference evidence="5 6" key="1">
    <citation type="submission" date="2018-06" db="EMBL/GenBank/DDBJ databases">
        <title>Genomic Encyclopedia of Type Strains, Phase IV (KMG-IV): sequencing the most valuable type-strain genomes for metagenomic binning, comparative biology and taxonomic classification.</title>
        <authorList>
            <person name="Goeker M."/>
        </authorList>
    </citation>
    <scope>NUCLEOTIDE SEQUENCE [LARGE SCALE GENOMIC DNA]</scope>
    <source>
        <strain evidence="5 6">DSM 24875</strain>
    </source>
</reference>
<name>A0A366ERP1_9HYPH</name>